<accession>A0A0C9ZVI3</accession>
<dbReference type="EMBL" id="KN833724">
    <property type="protein sequence ID" value="KIK23678.1"/>
    <property type="molecule type" value="Genomic_DNA"/>
</dbReference>
<evidence type="ECO:0000313" key="1">
    <source>
        <dbReference type="EMBL" id="KIK23678.1"/>
    </source>
</evidence>
<dbReference type="OrthoDB" id="1077582at2759"/>
<dbReference type="Proteomes" id="UP000054018">
    <property type="component" value="Unassembled WGS sequence"/>
</dbReference>
<sequence length="241" mass="26775">MDVLFLAARVLFLIFAAINLKSMSWRLISCSIVVALLAADMMVTCTGSRAADYAFGAILGAGVLQSVRFLLLVRPLEEYRHESDKVPAYQLPFIQRLFWILKLICSPRGIGWSFKAENSVIPVDPRHRTRASFIASRLRWLLSHYLLFDAATLYIRCNPALLSGASVTSQGYIMQCLNLAASFCQFYAILTCIHCVSAVLAVGANLDEPQAWPQPFGHLEDAYTIRKFWGCVGTQTICDAG</sequence>
<proteinExistence type="predicted"/>
<dbReference type="AlphaFoldDB" id="A0A0C9ZVI3"/>
<reference evidence="2" key="2">
    <citation type="submission" date="2015-01" db="EMBL/GenBank/DDBJ databases">
        <title>Evolutionary Origins and Diversification of the Mycorrhizal Mutualists.</title>
        <authorList>
            <consortium name="DOE Joint Genome Institute"/>
            <consortium name="Mycorrhizal Genomics Consortium"/>
            <person name="Kohler A."/>
            <person name="Kuo A."/>
            <person name="Nagy L.G."/>
            <person name="Floudas D."/>
            <person name="Copeland A."/>
            <person name="Barry K.W."/>
            <person name="Cichocki N."/>
            <person name="Veneault-Fourrey C."/>
            <person name="LaButti K."/>
            <person name="Lindquist E.A."/>
            <person name="Lipzen A."/>
            <person name="Lundell T."/>
            <person name="Morin E."/>
            <person name="Murat C."/>
            <person name="Riley R."/>
            <person name="Ohm R."/>
            <person name="Sun H."/>
            <person name="Tunlid A."/>
            <person name="Henrissat B."/>
            <person name="Grigoriev I.V."/>
            <person name="Hibbett D.S."/>
            <person name="Martin F."/>
        </authorList>
    </citation>
    <scope>NUCLEOTIDE SEQUENCE [LARGE SCALE GENOMIC DNA]</scope>
    <source>
        <strain evidence="2">441</strain>
    </source>
</reference>
<dbReference type="STRING" id="765257.A0A0C9ZVI3"/>
<evidence type="ECO:0000313" key="2">
    <source>
        <dbReference type="Proteomes" id="UP000054018"/>
    </source>
</evidence>
<gene>
    <name evidence="1" type="ORF">PISMIDRAFT_452230</name>
</gene>
<dbReference type="HOGENOM" id="CLU_1069633_0_0_1"/>
<name>A0A0C9ZVI3_9AGAM</name>
<reference evidence="1 2" key="1">
    <citation type="submission" date="2014-04" db="EMBL/GenBank/DDBJ databases">
        <authorList>
            <consortium name="DOE Joint Genome Institute"/>
            <person name="Kuo A."/>
            <person name="Kohler A."/>
            <person name="Costa M.D."/>
            <person name="Nagy L.G."/>
            <person name="Floudas D."/>
            <person name="Copeland A."/>
            <person name="Barry K.W."/>
            <person name="Cichocki N."/>
            <person name="Veneault-Fourrey C."/>
            <person name="LaButti K."/>
            <person name="Lindquist E.A."/>
            <person name="Lipzen A."/>
            <person name="Lundell T."/>
            <person name="Morin E."/>
            <person name="Murat C."/>
            <person name="Sun H."/>
            <person name="Tunlid A."/>
            <person name="Henrissat B."/>
            <person name="Grigoriev I.V."/>
            <person name="Hibbett D.S."/>
            <person name="Martin F."/>
            <person name="Nordberg H.P."/>
            <person name="Cantor M.N."/>
            <person name="Hua S.X."/>
        </authorList>
    </citation>
    <scope>NUCLEOTIDE SEQUENCE [LARGE SCALE GENOMIC DNA]</scope>
    <source>
        <strain evidence="1 2">441</strain>
    </source>
</reference>
<organism evidence="1 2">
    <name type="scientific">Pisolithus microcarpus 441</name>
    <dbReference type="NCBI Taxonomy" id="765257"/>
    <lineage>
        <taxon>Eukaryota</taxon>
        <taxon>Fungi</taxon>
        <taxon>Dikarya</taxon>
        <taxon>Basidiomycota</taxon>
        <taxon>Agaricomycotina</taxon>
        <taxon>Agaricomycetes</taxon>
        <taxon>Agaricomycetidae</taxon>
        <taxon>Boletales</taxon>
        <taxon>Sclerodermatineae</taxon>
        <taxon>Pisolithaceae</taxon>
        <taxon>Pisolithus</taxon>
    </lineage>
</organism>
<keyword evidence="2" id="KW-1185">Reference proteome</keyword>
<protein>
    <submittedName>
        <fullName evidence="1">Unplaced genomic scaffold scaffold_40, whole genome shotgun sequence</fullName>
    </submittedName>
</protein>